<keyword evidence="2" id="KW-1185">Reference proteome</keyword>
<organism evidence="1 2">
    <name type="scientific">Melipona quadrifasciata</name>
    <dbReference type="NCBI Taxonomy" id="166423"/>
    <lineage>
        <taxon>Eukaryota</taxon>
        <taxon>Metazoa</taxon>
        <taxon>Ecdysozoa</taxon>
        <taxon>Arthropoda</taxon>
        <taxon>Hexapoda</taxon>
        <taxon>Insecta</taxon>
        <taxon>Pterygota</taxon>
        <taxon>Neoptera</taxon>
        <taxon>Endopterygota</taxon>
        <taxon>Hymenoptera</taxon>
        <taxon>Apocrita</taxon>
        <taxon>Aculeata</taxon>
        <taxon>Apoidea</taxon>
        <taxon>Anthophila</taxon>
        <taxon>Apidae</taxon>
        <taxon>Melipona</taxon>
    </lineage>
</organism>
<evidence type="ECO:0000313" key="2">
    <source>
        <dbReference type="Proteomes" id="UP000053105"/>
    </source>
</evidence>
<name>A0A0M8ZQD3_9HYME</name>
<dbReference type="Proteomes" id="UP000053105">
    <property type="component" value="Unassembled WGS sequence"/>
</dbReference>
<protein>
    <submittedName>
        <fullName evidence="1">Uncharacterized protein</fullName>
    </submittedName>
</protein>
<sequence length="73" mass="8677">MPRNCHIAERNHFKRVCFHPRREKDENFTRREFQRNSLRAFTEKKGVRRAGIVVVSTVRLICSGLTKHDRARG</sequence>
<gene>
    <name evidence="1" type="ORF">WN51_08931</name>
</gene>
<reference evidence="1 2" key="1">
    <citation type="submission" date="2015-07" db="EMBL/GenBank/DDBJ databases">
        <title>The genome of Melipona quadrifasciata.</title>
        <authorList>
            <person name="Pan H."/>
            <person name="Kapheim K."/>
        </authorList>
    </citation>
    <scope>NUCLEOTIDE SEQUENCE [LARGE SCALE GENOMIC DNA]</scope>
    <source>
        <strain evidence="1">0111107301</strain>
        <tissue evidence="1">Whole body</tissue>
    </source>
</reference>
<dbReference type="AlphaFoldDB" id="A0A0M8ZQD3"/>
<evidence type="ECO:0000313" key="1">
    <source>
        <dbReference type="EMBL" id="KOX67503.1"/>
    </source>
</evidence>
<accession>A0A0M8ZQD3</accession>
<proteinExistence type="predicted"/>
<dbReference type="EMBL" id="KQ436039">
    <property type="protein sequence ID" value="KOX67503.1"/>
    <property type="molecule type" value="Genomic_DNA"/>
</dbReference>